<comment type="subcellular location">
    <subcellularLocation>
        <location evidence="1">Golgi apparatus membrane</location>
        <topology evidence="1">Peripheral membrane protein</topology>
    </subcellularLocation>
</comment>
<dbReference type="GO" id="GO:0000139">
    <property type="term" value="C:Golgi membrane"/>
    <property type="evidence" value="ECO:0007669"/>
    <property type="project" value="UniProtKB-SubCell"/>
</dbReference>
<evidence type="ECO:0000256" key="5">
    <source>
        <dbReference type="ARBA" id="ARBA00022927"/>
    </source>
</evidence>
<evidence type="ECO:0000256" key="6">
    <source>
        <dbReference type="ARBA" id="ARBA00023034"/>
    </source>
</evidence>
<dbReference type="GO" id="GO:0017119">
    <property type="term" value="C:Golgi transport complex"/>
    <property type="evidence" value="ECO:0007669"/>
    <property type="project" value="InterPro"/>
</dbReference>
<feature type="compositionally biased region" description="Gly residues" evidence="8">
    <location>
        <begin position="935"/>
        <end position="945"/>
    </location>
</feature>
<dbReference type="GO" id="GO:0006891">
    <property type="term" value="P:intra-Golgi vesicle-mediated transport"/>
    <property type="evidence" value="ECO:0007669"/>
    <property type="project" value="InterPro"/>
</dbReference>
<keyword evidence="5" id="KW-0653">Protein transport</keyword>
<dbReference type="Proteomes" id="UP001212152">
    <property type="component" value="Unassembled WGS sequence"/>
</dbReference>
<feature type="region of interest" description="Disordered" evidence="8">
    <location>
        <begin position="868"/>
        <end position="984"/>
    </location>
</feature>
<evidence type="ECO:0000256" key="8">
    <source>
        <dbReference type="SAM" id="MobiDB-lite"/>
    </source>
</evidence>
<keyword evidence="10" id="KW-1185">Reference proteome</keyword>
<dbReference type="AlphaFoldDB" id="A0AAD5XR51"/>
<keyword evidence="7" id="KW-0472">Membrane</keyword>
<keyword evidence="4" id="KW-0813">Transport</keyword>
<feature type="compositionally biased region" description="Pro residues" evidence="8">
    <location>
        <begin position="968"/>
        <end position="979"/>
    </location>
</feature>
<dbReference type="InterPro" id="IPR033370">
    <property type="entry name" value="COG1"/>
</dbReference>
<evidence type="ECO:0000256" key="3">
    <source>
        <dbReference type="ARBA" id="ARBA00020978"/>
    </source>
</evidence>
<evidence type="ECO:0000256" key="4">
    <source>
        <dbReference type="ARBA" id="ARBA00022448"/>
    </source>
</evidence>
<reference evidence="9" key="1">
    <citation type="submission" date="2020-05" db="EMBL/GenBank/DDBJ databases">
        <title>Phylogenomic resolution of chytrid fungi.</title>
        <authorList>
            <person name="Stajich J.E."/>
            <person name="Amses K."/>
            <person name="Simmons R."/>
            <person name="Seto K."/>
            <person name="Myers J."/>
            <person name="Bonds A."/>
            <person name="Quandt C.A."/>
            <person name="Barry K."/>
            <person name="Liu P."/>
            <person name="Grigoriev I."/>
            <person name="Longcore J.E."/>
            <person name="James T.Y."/>
        </authorList>
    </citation>
    <scope>NUCLEOTIDE SEQUENCE</scope>
    <source>
        <strain evidence="9">JEL0379</strain>
    </source>
</reference>
<comment type="caution">
    <text evidence="9">The sequence shown here is derived from an EMBL/GenBank/DDBJ whole genome shotgun (WGS) entry which is preliminary data.</text>
</comment>
<proteinExistence type="inferred from homology"/>
<gene>
    <name evidence="9" type="primary">COG1</name>
    <name evidence="9" type="ORF">HDU87_002848</name>
</gene>
<protein>
    <recommendedName>
        <fullName evidence="3">Conserved oligomeric Golgi complex subunit 1</fullName>
    </recommendedName>
</protein>
<organism evidence="9 10">
    <name type="scientific">Geranomyces variabilis</name>
    <dbReference type="NCBI Taxonomy" id="109894"/>
    <lineage>
        <taxon>Eukaryota</taxon>
        <taxon>Fungi</taxon>
        <taxon>Fungi incertae sedis</taxon>
        <taxon>Chytridiomycota</taxon>
        <taxon>Chytridiomycota incertae sedis</taxon>
        <taxon>Chytridiomycetes</taxon>
        <taxon>Spizellomycetales</taxon>
        <taxon>Powellomycetaceae</taxon>
        <taxon>Geranomyces</taxon>
    </lineage>
</organism>
<evidence type="ECO:0000313" key="9">
    <source>
        <dbReference type="EMBL" id="KAJ3179642.1"/>
    </source>
</evidence>
<dbReference type="GO" id="GO:0015031">
    <property type="term" value="P:protein transport"/>
    <property type="evidence" value="ECO:0007669"/>
    <property type="project" value="UniProtKB-KW"/>
</dbReference>
<dbReference type="PANTHER" id="PTHR31658">
    <property type="entry name" value="CONSERVED OLIGOMERIC GOLGI COMPLEX SUBUNIT 1"/>
    <property type="match status" value="1"/>
</dbReference>
<sequence>MPAPTSRKNSSFPPPPLAQSQSRIFDSFLTKRAVLADTAVLVNEDPDAVFEKYPVVEVRALLARTTVDIERKKQDLRVMVGERYRDLIDAADAIKTMSVAASEVDATFLAMRDGCDAQAIRRKAAEGKAKEAGGSGKERRNTGVYAVAAQIKVLVDTPEQIWHAMEDDAYLKACSLYLVARQVYENLSTAEDSASLRPLHSFPVVKRQWNAVSHFRAQIVERSTSHLAKLRQTSQNISETLCAIILLTRATQHDMLKKLLTTRHSTLTEMTKTTTPSSPDIAGRIIALVEAIHHTLTDVQQLFFQDSSPSLLSATVVGLSPPSGQKGRSMSDLYKDKTNLHIIYRHLPTSIAAFRPRVDPTSSVRVPLEAARMEVEAWEVGVRELVAKAVGGWLSVLDKATVLSDIWTTVIRSVKSLETNAAEQQHALLCQQLFGARYSIWTNVLRTPFIQSAESLIKFSLHGLATQPDTMIKPMLAGFGNISQPDRHVTEYMWSAENFAAGNIDLEDTAAVVYRGETPSLASLGAAFENVIRAVKSDSAPLFETPLGARDGNADPHMSQIDAVHLFNSFRTILGQAVFEYREGLDAILTAAEAAEAANTEGDDEISHKAETVDKCLFVGRVGRSVALRIRRLGTVLRVDKPGQTGWSSALDAVAADISSWERALLSVYDAAHSFWISIIAARMFSAVAAEAARVSWAMAEFTVLWDNGSPSQPSSFVTTTLFDLCREWNRVAGFTLEKNTLVALMAECHKRIKGLYETLLPSAPSPQAAMQMAFDYVYFGTVLAPADPTRNSAIDSALLEPVANNVAEFWRSTGTLFGAFLIAQGANTGPSSRPPTASSDLHNILPMAKPPPRFTLLPVPYALPASRKLQKQHSHPSSVDVLQGASSSSSAGGGGGSASNSNSAVNTTTTPPPLRPANRRVSLIPDSAPKPPTGGAGSTGGMGGAYHKQGALQRGIKPPGIRLRGPALPPKAPAPAPVPQGLGKTFEVLTSGARSALSGVLDYAQISSPVMGRRKPPGT</sequence>
<accession>A0AAD5XR51</accession>
<name>A0AAD5XR51_9FUNG</name>
<keyword evidence="6" id="KW-0333">Golgi apparatus</keyword>
<dbReference type="EMBL" id="JADGJQ010000020">
    <property type="protein sequence ID" value="KAJ3179642.1"/>
    <property type="molecule type" value="Genomic_DNA"/>
</dbReference>
<comment type="similarity">
    <text evidence="2">Belongs to the COG1 family.</text>
</comment>
<evidence type="ECO:0000256" key="7">
    <source>
        <dbReference type="ARBA" id="ARBA00023136"/>
    </source>
</evidence>
<dbReference type="PANTHER" id="PTHR31658:SF0">
    <property type="entry name" value="CONSERVED OLIGOMERIC GOLGI COMPLEX SUBUNIT 1"/>
    <property type="match status" value="1"/>
</dbReference>
<evidence type="ECO:0000313" key="10">
    <source>
        <dbReference type="Proteomes" id="UP001212152"/>
    </source>
</evidence>
<evidence type="ECO:0000256" key="1">
    <source>
        <dbReference type="ARBA" id="ARBA00004395"/>
    </source>
</evidence>
<evidence type="ECO:0000256" key="2">
    <source>
        <dbReference type="ARBA" id="ARBA00006653"/>
    </source>
</evidence>
<dbReference type="Pfam" id="PF08700">
    <property type="entry name" value="VPS51_Exo84_N"/>
    <property type="match status" value="1"/>
</dbReference>